<dbReference type="GO" id="GO:0005886">
    <property type="term" value="C:plasma membrane"/>
    <property type="evidence" value="ECO:0007669"/>
    <property type="project" value="TreeGrafter"/>
</dbReference>
<keyword evidence="30" id="KW-1185">Reference proteome</keyword>
<dbReference type="Pfam" id="PF07714">
    <property type="entry name" value="PK_Tyr_Ser-Thr"/>
    <property type="match status" value="1"/>
</dbReference>
<keyword evidence="13 26" id="KW-1133">Transmembrane helix</keyword>
<dbReference type="InterPro" id="IPR000719">
    <property type="entry name" value="Prot_kinase_dom"/>
</dbReference>
<dbReference type="InterPro" id="IPR016201">
    <property type="entry name" value="PSI"/>
</dbReference>
<evidence type="ECO:0000256" key="1">
    <source>
        <dbReference type="ARBA" id="ARBA00004479"/>
    </source>
</evidence>
<dbReference type="CDD" id="cd00603">
    <property type="entry name" value="IPT_PCSR"/>
    <property type="match status" value="1"/>
</dbReference>
<evidence type="ECO:0000256" key="16">
    <source>
        <dbReference type="ARBA" id="ARBA00023157"/>
    </source>
</evidence>
<evidence type="ECO:0000256" key="4">
    <source>
        <dbReference type="ARBA" id="ARBA00022553"/>
    </source>
</evidence>
<feature type="disulfide bond" evidence="22">
    <location>
        <begin position="167"/>
        <end position="170"/>
    </location>
</feature>
<evidence type="ECO:0000256" key="19">
    <source>
        <dbReference type="ARBA" id="ARBA00051243"/>
    </source>
</evidence>
<dbReference type="PROSITE" id="PS51004">
    <property type="entry name" value="SEMA"/>
    <property type="match status" value="1"/>
</dbReference>
<dbReference type="FunFam" id="3.30.200.20:FF:000251">
    <property type="entry name" value="Macrophage stimulating 1 receptor"/>
    <property type="match status" value="1"/>
</dbReference>
<dbReference type="InterPro" id="IPR001245">
    <property type="entry name" value="Ser-Thr/Tyr_kinase_cat_dom"/>
</dbReference>
<evidence type="ECO:0000256" key="25">
    <source>
        <dbReference type="PROSITE-ProRule" id="PRU10141"/>
    </source>
</evidence>
<evidence type="ECO:0000256" key="11">
    <source>
        <dbReference type="ARBA" id="ARBA00022840"/>
    </source>
</evidence>
<dbReference type="SUPFAM" id="SSF101912">
    <property type="entry name" value="Sema domain"/>
    <property type="match status" value="1"/>
</dbReference>
<evidence type="ECO:0000256" key="13">
    <source>
        <dbReference type="ARBA" id="ARBA00022989"/>
    </source>
</evidence>
<feature type="transmembrane region" description="Helical" evidence="26">
    <location>
        <begin position="963"/>
        <end position="984"/>
    </location>
</feature>
<dbReference type="InterPro" id="IPR011009">
    <property type="entry name" value="Kinase-like_dom_sf"/>
</dbReference>
<evidence type="ECO:0000256" key="21">
    <source>
        <dbReference type="PIRSR" id="PIRSR000617-2"/>
    </source>
</evidence>
<evidence type="ECO:0000256" key="27">
    <source>
        <dbReference type="SAM" id="SignalP"/>
    </source>
</evidence>
<dbReference type="InterPro" id="IPR016244">
    <property type="entry name" value="Tyr_kinase_HGF/MSP_rcpt"/>
</dbReference>
<dbReference type="PANTHER" id="PTHR24416:SF564">
    <property type="entry name" value="MACROPHAGE-STIMULATING PROTEIN RECEPTOR"/>
    <property type="match status" value="1"/>
</dbReference>
<dbReference type="FunFam" id="1.10.510.10:FF:000093">
    <property type="entry name" value="Hepatocyte growth factor receptor"/>
    <property type="match status" value="1"/>
</dbReference>
<dbReference type="InterPro" id="IPR013783">
    <property type="entry name" value="Ig-like_fold"/>
</dbReference>
<evidence type="ECO:0000256" key="3">
    <source>
        <dbReference type="ARBA" id="ARBA00011902"/>
    </source>
</evidence>
<evidence type="ECO:0000313" key="31">
    <source>
        <dbReference type="RefSeq" id="XP_054833231.1"/>
    </source>
</evidence>
<organism evidence="30 31">
    <name type="scientific">Eublepharis macularius</name>
    <name type="common">Leopard gecko</name>
    <name type="synonym">Cyrtodactylus macularius</name>
    <dbReference type="NCBI Taxonomy" id="481883"/>
    <lineage>
        <taxon>Eukaryota</taxon>
        <taxon>Metazoa</taxon>
        <taxon>Chordata</taxon>
        <taxon>Craniata</taxon>
        <taxon>Vertebrata</taxon>
        <taxon>Euteleostomi</taxon>
        <taxon>Lepidosauria</taxon>
        <taxon>Squamata</taxon>
        <taxon>Bifurcata</taxon>
        <taxon>Gekkota</taxon>
        <taxon>Eublepharidae</taxon>
        <taxon>Eublepharinae</taxon>
        <taxon>Eublepharis</taxon>
    </lineage>
</organism>
<dbReference type="SUPFAM" id="SSF103575">
    <property type="entry name" value="Plexin repeat"/>
    <property type="match status" value="1"/>
</dbReference>
<evidence type="ECO:0000256" key="18">
    <source>
        <dbReference type="ARBA" id="ARBA00023180"/>
    </source>
</evidence>
<comment type="similarity">
    <text evidence="2">Belongs to the plexin family.</text>
</comment>
<dbReference type="GO" id="GO:0043235">
    <property type="term" value="C:receptor complex"/>
    <property type="evidence" value="ECO:0007669"/>
    <property type="project" value="TreeGrafter"/>
</dbReference>
<keyword evidence="8" id="KW-0677">Repeat</keyword>
<dbReference type="Pfam" id="PF01833">
    <property type="entry name" value="TIG"/>
    <property type="match status" value="2"/>
</dbReference>
<dbReference type="GO" id="GO:0005524">
    <property type="term" value="F:ATP binding"/>
    <property type="evidence" value="ECO:0007669"/>
    <property type="project" value="UniProtKB-UniRule"/>
</dbReference>
<keyword evidence="18" id="KW-0325">Glycoprotein</keyword>
<dbReference type="KEGG" id="emc:129328293"/>
<dbReference type="GO" id="GO:0006909">
    <property type="term" value="P:phagocytosis"/>
    <property type="evidence" value="ECO:0007669"/>
    <property type="project" value="TreeGrafter"/>
</dbReference>
<keyword evidence="4" id="KW-0597">Phosphoprotein</keyword>
<dbReference type="GO" id="GO:0007399">
    <property type="term" value="P:nervous system development"/>
    <property type="evidence" value="ECO:0007669"/>
    <property type="project" value="TreeGrafter"/>
</dbReference>
<evidence type="ECO:0000313" key="30">
    <source>
        <dbReference type="Proteomes" id="UP001190640"/>
    </source>
</evidence>
<evidence type="ECO:0000256" key="14">
    <source>
        <dbReference type="ARBA" id="ARBA00023136"/>
    </source>
</evidence>
<dbReference type="SMART" id="SM00630">
    <property type="entry name" value="Sema"/>
    <property type="match status" value="1"/>
</dbReference>
<feature type="disulfide bond" evidence="22">
    <location>
        <begin position="538"/>
        <end position="548"/>
    </location>
</feature>
<feature type="disulfide bond" evidence="22">
    <location>
        <begin position="128"/>
        <end position="136"/>
    </location>
</feature>
<dbReference type="InterPro" id="IPR020635">
    <property type="entry name" value="Tyr_kinase_cat_dom"/>
</dbReference>
<feature type="disulfide bond" evidence="22">
    <location>
        <begin position="94"/>
        <end position="97"/>
    </location>
</feature>
<feature type="binding site" evidence="21">
    <location>
        <position position="1196"/>
    </location>
    <ligand>
        <name>ATP</name>
        <dbReference type="ChEBI" id="CHEBI:30616"/>
    </ligand>
</feature>
<dbReference type="InterPro" id="IPR017441">
    <property type="entry name" value="Protein_kinase_ATP_BS"/>
</dbReference>
<dbReference type="RefSeq" id="XP_054833231.1">
    <property type="nucleotide sequence ID" value="XM_054977256.1"/>
</dbReference>
<feature type="domain" description="Sema" evidence="29">
    <location>
        <begin position="25"/>
        <end position="512"/>
    </location>
</feature>
<protein>
    <recommendedName>
        <fullName evidence="3">receptor protein-tyrosine kinase</fullName>
        <ecNumber evidence="3">2.7.10.1</ecNumber>
    </recommendedName>
</protein>
<feature type="disulfide bond" evidence="22">
    <location>
        <begin position="100"/>
        <end position="155"/>
    </location>
</feature>
<feature type="active site" description="Proton acceptor" evidence="20">
    <location>
        <position position="1192"/>
    </location>
</feature>
<feature type="modified residue" description="Phosphotyrosine; by autocatalysis" evidence="23">
    <location>
        <position position="1337"/>
    </location>
</feature>
<name>A0AA97J9D2_EUBMA</name>
<dbReference type="PRINTS" id="PR00109">
    <property type="entry name" value="TYRKINASE"/>
</dbReference>
<keyword evidence="15" id="KW-0829">Tyrosine-protein kinase</keyword>
<keyword evidence="7 27" id="KW-0732">Signal</keyword>
<evidence type="ECO:0000256" key="15">
    <source>
        <dbReference type="ARBA" id="ARBA00023137"/>
    </source>
</evidence>
<dbReference type="PROSITE" id="PS00107">
    <property type="entry name" value="PROTEIN_KINASE_ATP"/>
    <property type="match status" value="1"/>
</dbReference>
<dbReference type="CTD" id="4486"/>
<comment type="caution">
    <text evidence="24">Lacks conserved residue(s) required for the propagation of feature annotation.</text>
</comment>
<feature type="signal peptide" evidence="27">
    <location>
        <begin position="1"/>
        <end position="20"/>
    </location>
</feature>
<dbReference type="RefSeq" id="XP_054833232.1">
    <property type="nucleotide sequence ID" value="XM_054977257.1"/>
</dbReference>
<sequence length="1377" mass="155171">MGTSFLLCLMLVLLPVRNLGNTWQCPHIPYNSTRDYTVQYNLPTFMAEGVIQNIVTYESADAIFVAIRNKIYILNSKLAILSTVVTGPWGSAKCKICAKCQTKGPMNVEDTDNKVLVMDPYEPWLYSCGSSQHGVCFLHEIKIQGDIVFFKETACLYSAQLNKPSDCPDCIASALGTRTVVVDKGASYFYVASTINRTIAETYSPKSVSIRRLKSTKDGFDHSFHYLTVLPEYQDTYPIDYVYSFKDQHFVYFLTVQRESPSSKLYHTRIVRLSTEDNDLQKYRELNLDCRFESKRRRKRGLAVNLRDVAFNVLQAAHATKPGSKLAQEISVSETDLVLFGAFAESHPESMMPQKNSAVCAFPVSMINQAIDEGMNKCCSSRVHDKMLRGLMFYQDIEYCPHNVNSSVVDTSCWKKPTMITRDSYRVDLFNGRMAAVLLTSIYVTAIGEVTVAHMGTSEGRVMQVVLQRSLAYTVTVANFSLVERLPVLREVNRLQDSLFFVTGNKVSQVNMTGPGCHHFLTCIRCLKAEKFMQCGWCGNSCTHREECKTLWNKESCPPVLTDFHPKNAPLHGSTKVTLCGMGFQSRPFFSGGVDSLIPLGNYQVTVGQKNCTVLFEESLANRLSQVPPWKDSGQVIVCVLKPQEKQVDLEPQRVEVTIMEKRQTSFYINGSSVRNGFVFVEPKVISIHPEYGPQAGGTEIFIWGQNLLVGGTRKVMINGLDCPLIKQRESQEEETIICTSPASSNLTRASVTVVIDEEQFHCPQRFWYRKDPKIYHISPNCSYEGSNISIAGTNLDSVYYTKVQFESAGVQTEAKVCKGPPSAKSLVCQSPAYPFENKRESVHGTLRILMDDAPGHKEFRYYYYPKPQIYPFENEDKLYILMQGEDMIKIHHKGLDALVGCMTISVTVAGRKCHPTVLKNEVTCRIPKDLNVPLDGLPVQICVSDNCTDLGFVTVISSLSPVAVVLGTIVAILVLCLLGFLLMKYIRRRKKKKTGTENLERLSFNRGTPTIALLPFNAGYTTGTGSSDGSAVPLMRLQSCSIENLRPELLEEVKDVLIPEEQLVMHKDQIIGKGHFGSVYHGTYIDPYQIKIRCAVKSLNRITDLEEVEEFLKEGILMKSFHHPHVLSLIGITLPKEGLPLVVLPYMKHGDLRHFIRCEEKNPTVKDLIGFGLQVARGMEYLAQKKFVHRDLAARNCMLDETFTVKVADFGLARDVFDKEYYSIRRHRQAKLPVKWMALESLQIQKFTTKSDVWSFGILMWELMTRGASPYPGVDPYDITHYLLQGRRLPQPEYCPDPLYTLMLNCWAPSPEERPTFSTLIQEVEHIVSCLKGEHYINLNVTYVNLDQGHPFTAPVNCEEELDSSGVSEEEAAAVY</sequence>
<dbReference type="Gene3D" id="2.60.40.10">
    <property type="entry name" value="Immunoglobulins"/>
    <property type="match status" value="2"/>
</dbReference>
<dbReference type="InterPro" id="IPR036352">
    <property type="entry name" value="Semap_dom_sf"/>
</dbReference>
<keyword evidence="9 21" id="KW-0547">Nucleotide-binding</keyword>
<dbReference type="InterPro" id="IPR014756">
    <property type="entry name" value="Ig_E-set"/>
</dbReference>
<dbReference type="Gene3D" id="2.130.10.10">
    <property type="entry name" value="YVTN repeat-like/Quinoprotein amine dehydrogenase"/>
    <property type="match status" value="1"/>
</dbReference>
<dbReference type="PROSITE" id="PS50011">
    <property type="entry name" value="PROTEIN_KINASE_DOM"/>
    <property type="match status" value="1"/>
</dbReference>
<dbReference type="PANTHER" id="PTHR24416">
    <property type="entry name" value="TYROSINE-PROTEIN KINASE RECEPTOR"/>
    <property type="match status" value="1"/>
</dbReference>
<reference evidence="31 32" key="1">
    <citation type="submission" date="2025-04" db="UniProtKB">
        <authorList>
            <consortium name="RefSeq"/>
        </authorList>
    </citation>
    <scope>IDENTIFICATION</scope>
    <source>
        <tissue evidence="31 32">Blood</tissue>
    </source>
</reference>
<evidence type="ECO:0000256" key="17">
    <source>
        <dbReference type="ARBA" id="ARBA00023170"/>
    </source>
</evidence>
<dbReference type="SMART" id="SM00219">
    <property type="entry name" value="TyrKc"/>
    <property type="match status" value="1"/>
</dbReference>
<dbReference type="PIRSF" id="PIRSF000617">
    <property type="entry name" value="TyrPK_HGF-R"/>
    <property type="match status" value="1"/>
</dbReference>
<keyword evidence="6 26" id="KW-0812">Transmembrane</keyword>
<dbReference type="Gene3D" id="3.30.200.20">
    <property type="entry name" value="Phosphorylase Kinase, domain 1"/>
    <property type="match status" value="1"/>
</dbReference>
<evidence type="ECO:0000256" key="24">
    <source>
        <dbReference type="PROSITE-ProRule" id="PRU00352"/>
    </source>
</evidence>
<keyword evidence="17 31" id="KW-0675">Receptor</keyword>
<feature type="disulfide bond" evidence="22">
    <location>
        <begin position="378"/>
        <end position="400"/>
    </location>
</feature>
<dbReference type="InterPro" id="IPR002165">
    <property type="entry name" value="Plexin_repeat"/>
</dbReference>
<evidence type="ECO:0000313" key="32">
    <source>
        <dbReference type="RefSeq" id="XP_054833232.1"/>
    </source>
</evidence>
<proteinExistence type="inferred from homology"/>
<dbReference type="GO" id="GO:0007169">
    <property type="term" value="P:cell surface receptor protein tyrosine kinase signaling pathway"/>
    <property type="evidence" value="ECO:0007669"/>
    <property type="project" value="InterPro"/>
</dbReference>
<dbReference type="SMART" id="SM00423">
    <property type="entry name" value="PSI"/>
    <property type="match status" value="1"/>
</dbReference>
<evidence type="ECO:0000256" key="2">
    <source>
        <dbReference type="ARBA" id="ARBA00010297"/>
    </source>
</evidence>
<evidence type="ECO:0000259" key="29">
    <source>
        <dbReference type="PROSITE" id="PS51004"/>
    </source>
</evidence>
<accession>A0AA97J9D2</accession>
<keyword evidence="11 21" id="KW-0067">ATP-binding</keyword>
<evidence type="ECO:0000256" key="8">
    <source>
        <dbReference type="ARBA" id="ARBA00022737"/>
    </source>
</evidence>
<feature type="binding site" evidence="21">
    <location>
        <begin position="1072"/>
        <end position="1080"/>
    </location>
    <ligand>
        <name>ATP</name>
        <dbReference type="ChEBI" id="CHEBI:30616"/>
    </ligand>
</feature>
<dbReference type="InterPro" id="IPR008266">
    <property type="entry name" value="Tyr_kinase_AS"/>
</dbReference>
<dbReference type="InterPro" id="IPR002909">
    <property type="entry name" value="IPT_dom"/>
</dbReference>
<dbReference type="Proteomes" id="UP001190640">
    <property type="component" value="Chromosome 4"/>
</dbReference>
<feature type="disulfide bond" evidence="22">
    <location>
        <begin position="290"/>
        <end position="360"/>
    </location>
</feature>
<feature type="disulfide bond" evidence="22">
    <location>
        <begin position="517"/>
        <end position="535"/>
    </location>
</feature>
<dbReference type="InterPro" id="IPR001627">
    <property type="entry name" value="Semap_dom"/>
</dbReference>
<comment type="catalytic activity">
    <reaction evidence="19">
        <text>L-tyrosyl-[protein] + ATP = O-phospho-L-tyrosyl-[protein] + ADP + H(+)</text>
        <dbReference type="Rhea" id="RHEA:10596"/>
        <dbReference type="Rhea" id="RHEA-COMP:10136"/>
        <dbReference type="Rhea" id="RHEA-COMP:20101"/>
        <dbReference type="ChEBI" id="CHEBI:15378"/>
        <dbReference type="ChEBI" id="CHEBI:30616"/>
        <dbReference type="ChEBI" id="CHEBI:46858"/>
        <dbReference type="ChEBI" id="CHEBI:61978"/>
        <dbReference type="ChEBI" id="CHEBI:456216"/>
        <dbReference type="EC" id="2.7.10.1"/>
    </reaction>
</comment>
<feature type="modified residue" description="Phosphotyrosine; by autocatalysis" evidence="23">
    <location>
        <position position="1222"/>
    </location>
</feature>
<feature type="binding site" evidence="21 25">
    <location>
        <position position="1098"/>
    </location>
    <ligand>
        <name>ATP</name>
        <dbReference type="ChEBI" id="CHEBI:30616"/>
    </ligand>
</feature>
<dbReference type="Gene3D" id="3.30.1680.10">
    <property type="entry name" value="ligand-binding face of the semaphorins, domain 2"/>
    <property type="match status" value="1"/>
</dbReference>
<evidence type="ECO:0000256" key="6">
    <source>
        <dbReference type="ARBA" id="ARBA00022692"/>
    </source>
</evidence>
<gene>
    <name evidence="31 32" type="primary">MST1R</name>
</gene>
<feature type="binding site" evidence="21">
    <location>
        <begin position="1145"/>
        <end position="1148"/>
    </location>
    <ligand>
        <name>ATP</name>
        <dbReference type="ChEBI" id="CHEBI:30616"/>
    </ligand>
</feature>
<keyword evidence="12" id="KW-0832">Ubl conjugation</keyword>
<feature type="disulfide bond" evidence="22">
    <location>
        <begin position="526"/>
        <end position="542"/>
    </location>
</feature>
<dbReference type="InterPro" id="IPR015943">
    <property type="entry name" value="WD40/YVTN_repeat-like_dom_sf"/>
</dbReference>
<dbReference type="Pfam" id="PF01437">
    <property type="entry name" value="PSI"/>
    <property type="match status" value="1"/>
</dbReference>
<evidence type="ECO:0000256" key="26">
    <source>
        <dbReference type="SAM" id="Phobius"/>
    </source>
</evidence>
<evidence type="ECO:0000256" key="5">
    <source>
        <dbReference type="ARBA" id="ARBA00022679"/>
    </source>
</evidence>
<feature type="modified residue" description="Phosphotyrosine; by autocatalysis" evidence="23">
    <location>
        <position position="1344"/>
    </location>
</feature>
<comment type="subcellular location">
    <subcellularLocation>
        <location evidence="1">Membrane</location>
        <topology evidence="1">Single-pass type I membrane protein</topology>
    </subcellularLocation>
</comment>
<dbReference type="SMART" id="SM00429">
    <property type="entry name" value="IPT"/>
    <property type="match status" value="3"/>
</dbReference>
<evidence type="ECO:0000256" key="20">
    <source>
        <dbReference type="PIRSR" id="PIRSR000617-1"/>
    </source>
</evidence>
<dbReference type="FunFam" id="2.130.10.10:FF:000194">
    <property type="entry name" value="Macrophage-stimulating 1 receptor a"/>
    <property type="match status" value="1"/>
</dbReference>
<keyword evidence="5" id="KW-0808">Transferase</keyword>
<dbReference type="PROSITE" id="PS00109">
    <property type="entry name" value="PROTEIN_KINASE_TYR"/>
    <property type="match status" value="1"/>
</dbReference>
<dbReference type="InterPro" id="IPR050122">
    <property type="entry name" value="RTK"/>
</dbReference>
<keyword evidence="16 22" id="KW-1015">Disulfide bond</keyword>
<feature type="chain" id="PRO_5044705527" description="receptor protein-tyrosine kinase" evidence="27">
    <location>
        <begin position="21"/>
        <end position="1377"/>
    </location>
</feature>
<dbReference type="SUPFAM" id="SSF56112">
    <property type="entry name" value="Protein kinase-like (PK-like)"/>
    <property type="match status" value="1"/>
</dbReference>
<dbReference type="Gene3D" id="1.10.510.10">
    <property type="entry name" value="Transferase(Phosphotransferase) domain 1"/>
    <property type="match status" value="1"/>
</dbReference>
<feature type="modified residue" description="Phosphotyrosine; by autocatalysis" evidence="23">
    <location>
        <position position="1223"/>
    </location>
</feature>
<dbReference type="EC" id="2.7.10.1" evidence="3"/>
<dbReference type="FunFam" id="2.60.40.10:FF:000679">
    <property type="entry name" value="Macrophage stimulating 1 receptor"/>
    <property type="match status" value="1"/>
</dbReference>
<dbReference type="CDD" id="cd05058">
    <property type="entry name" value="PTKc_Met_Ron"/>
    <property type="match status" value="1"/>
</dbReference>
<dbReference type="SUPFAM" id="SSF81296">
    <property type="entry name" value="E set domains"/>
    <property type="match status" value="3"/>
</dbReference>
<feature type="domain" description="Protein kinase" evidence="28">
    <location>
        <begin position="1066"/>
        <end position="1330"/>
    </location>
</feature>
<evidence type="ECO:0000256" key="10">
    <source>
        <dbReference type="ARBA" id="ARBA00022777"/>
    </source>
</evidence>
<dbReference type="Pfam" id="PF01403">
    <property type="entry name" value="Sema"/>
    <property type="match status" value="1"/>
</dbReference>
<feature type="disulfide bond" evidence="22">
    <location>
        <begin position="523"/>
        <end position="557"/>
    </location>
</feature>
<dbReference type="GeneID" id="129328293"/>
<evidence type="ECO:0000256" key="22">
    <source>
        <dbReference type="PIRSR" id="PIRSR000617-3"/>
    </source>
</evidence>
<keyword evidence="14 26" id="KW-0472">Membrane</keyword>
<dbReference type="GO" id="GO:0016477">
    <property type="term" value="P:cell migration"/>
    <property type="evidence" value="ECO:0007669"/>
    <property type="project" value="TreeGrafter"/>
</dbReference>
<evidence type="ECO:0000259" key="28">
    <source>
        <dbReference type="PROSITE" id="PS50011"/>
    </source>
</evidence>
<dbReference type="FunFam" id="3.30.1680.10:FF:000006">
    <property type="entry name" value="Macrophage-stimulating 1 receptor b"/>
    <property type="match status" value="1"/>
</dbReference>
<evidence type="ECO:0000256" key="9">
    <source>
        <dbReference type="ARBA" id="ARBA00022741"/>
    </source>
</evidence>
<keyword evidence="10" id="KW-0418">Kinase</keyword>
<evidence type="ECO:0000256" key="23">
    <source>
        <dbReference type="PIRSR" id="PIRSR000617-4"/>
    </source>
</evidence>
<dbReference type="GO" id="GO:0004714">
    <property type="term" value="F:transmembrane receptor protein tyrosine kinase activity"/>
    <property type="evidence" value="ECO:0007669"/>
    <property type="project" value="UniProtKB-EC"/>
</dbReference>
<evidence type="ECO:0000256" key="12">
    <source>
        <dbReference type="ARBA" id="ARBA00022843"/>
    </source>
</evidence>
<evidence type="ECO:0000256" key="7">
    <source>
        <dbReference type="ARBA" id="ARBA00022729"/>
    </source>
</evidence>